<name>W4F504_9BACL</name>
<dbReference type="Proteomes" id="UP000019062">
    <property type="component" value="Unassembled WGS sequence"/>
</dbReference>
<dbReference type="EMBL" id="ASQA01000008">
    <property type="protein sequence ID" value="ETT87870.1"/>
    <property type="molecule type" value="Genomic_DNA"/>
</dbReference>
<evidence type="ECO:0000259" key="1">
    <source>
        <dbReference type="Pfam" id="PF26154"/>
    </source>
</evidence>
<proteinExistence type="predicted"/>
<sequence length="115" mass="13311">MTEIVQEAVESYYEYLKNLPTGCQTIADNFRENKISKALELIIYFTEGANWLAEISESLKNNDISVNLKTEKIHGFLKEVNHGLEIQDYILVADMFEYEIAPFFEELVLIEGQQN</sequence>
<dbReference type="AlphaFoldDB" id="W4F504"/>
<feature type="domain" description="DUF8042" evidence="1">
    <location>
        <begin position="5"/>
        <end position="106"/>
    </location>
</feature>
<dbReference type="eggNOG" id="ENOG50333Q2">
    <property type="taxonomic scope" value="Bacteria"/>
</dbReference>
<dbReference type="InterPro" id="IPR058355">
    <property type="entry name" value="DUF8042"/>
</dbReference>
<evidence type="ECO:0000313" key="2">
    <source>
        <dbReference type="EMBL" id="ETT87870.1"/>
    </source>
</evidence>
<dbReference type="PATRIC" id="fig|1227360.4.peg.593"/>
<accession>W4F504</accession>
<organism evidence="2 3">
    <name type="scientific">Viridibacillus arenosi FSL R5-213</name>
    <dbReference type="NCBI Taxonomy" id="1227360"/>
    <lineage>
        <taxon>Bacteria</taxon>
        <taxon>Bacillati</taxon>
        <taxon>Bacillota</taxon>
        <taxon>Bacilli</taxon>
        <taxon>Bacillales</taxon>
        <taxon>Caryophanaceae</taxon>
        <taxon>Viridibacillus</taxon>
    </lineage>
</organism>
<comment type="caution">
    <text evidence="2">The sequence shown here is derived from an EMBL/GenBank/DDBJ whole genome shotgun (WGS) entry which is preliminary data.</text>
</comment>
<evidence type="ECO:0000313" key="3">
    <source>
        <dbReference type="Proteomes" id="UP000019062"/>
    </source>
</evidence>
<dbReference type="Pfam" id="PF26154">
    <property type="entry name" value="DUF8042"/>
    <property type="match status" value="1"/>
</dbReference>
<reference evidence="2 3" key="1">
    <citation type="journal article" date="2014" name="BMC Genomics">
        <title>Genomic comparison of sporeforming bacilli isolated from milk.</title>
        <authorList>
            <person name="Moreno Switt A.I."/>
            <person name="Andrus A.D."/>
            <person name="Ranieri M.L."/>
            <person name="Orsi R.H."/>
            <person name="Ivy R."/>
            <person name="den Bakker H.C."/>
            <person name="Martin N.H."/>
            <person name="Wiedmann M."/>
            <person name="Boor K.J."/>
        </authorList>
    </citation>
    <scope>NUCLEOTIDE SEQUENCE [LARGE SCALE GENOMIC DNA]</scope>
    <source>
        <strain evidence="2 3">FSL R5-213</strain>
    </source>
</reference>
<protein>
    <recommendedName>
        <fullName evidence="1">DUF8042 domain-containing protein</fullName>
    </recommendedName>
</protein>
<keyword evidence="3" id="KW-1185">Reference proteome</keyword>
<gene>
    <name evidence="2" type="ORF">C176_02968</name>
</gene>
<dbReference type="RefSeq" id="WP_038179720.1">
    <property type="nucleotide sequence ID" value="NZ_ASQA01000008.1"/>
</dbReference>